<proteinExistence type="predicted"/>
<dbReference type="GO" id="GO:0015558">
    <property type="term" value="F:secondary active p-aminobenzoyl-glutamate transmembrane transporter activity"/>
    <property type="evidence" value="ECO:0007669"/>
    <property type="project" value="InterPro"/>
</dbReference>
<gene>
    <name evidence="2" type="primary">abgT_1</name>
    <name evidence="2" type="ORF">ERS852407_01944</name>
</gene>
<evidence type="ECO:0000313" key="3">
    <source>
        <dbReference type="Proteomes" id="UP000095651"/>
    </source>
</evidence>
<organism evidence="2 3">
    <name type="scientific">Hungatella hathewayi</name>
    <dbReference type="NCBI Taxonomy" id="154046"/>
    <lineage>
        <taxon>Bacteria</taxon>
        <taxon>Bacillati</taxon>
        <taxon>Bacillota</taxon>
        <taxon>Clostridia</taxon>
        <taxon>Lachnospirales</taxon>
        <taxon>Lachnospiraceae</taxon>
        <taxon>Hungatella</taxon>
    </lineage>
</organism>
<feature type="transmembrane region" description="Helical" evidence="1">
    <location>
        <begin position="317"/>
        <end position="339"/>
    </location>
</feature>
<dbReference type="Pfam" id="PF03806">
    <property type="entry name" value="ABG_transport"/>
    <property type="match status" value="1"/>
</dbReference>
<feature type="transmembrane region" description="Helical" evidence="1">
    <location>
        <begin position="127"/>
        <end position="147"/>
    </location>
</feature>
<feature type="transmembrane region" description="Helical" evidence="1">
    <location>
        <begin position="426"/>
        <end position="444"/>
    </location>
</feature>
<feature type="transmembrane region" description="Helical" evidence="1">
    <location>
        <begin position="177"/>
        <end position="202"/>
    </location>
</feature>
<reference evidence="2 3" key="1">
    <citation type="submission" date="2015-09" db="EMBL/GenBank/DDBJ databases">
        <authorList>
            <consortium name="Pathogen Informatics"/>
        </authorList>
    </citation>
    <scope>NUCLEOTIDE SEQUENCE [LARGE SCALE GENOMIC DNA]</scope>
    <source>
        <strain evidence="2 3">2789STDY5608850</strain>
    </source>
</reference>
<feature type="transmembrane region" description="Helical" evidence="1">
    <location>
        <begin position="487"/>
        <end position="512"/>
    </location>
</feature>
<keyword evidence="1" id="KW-0472">Membrane</keyword>
<keyword evidence="1" id="KW-0812">Transmembrane</keyword>
<evidence type="ECO:0000256" key="1">
    <source>
        <dbReference type="SAM" id="Phobius"/>
    </source>
</evidence>
<dbReference type="RefSeq" id="WP_055654569.1">
    <property type="nucleotide sequence ID" value="NZ_CABIXC010000004.1"/>
</dbReference>
<feature type="transmembrane region" description="Helical" evidence="1">
    <location>
        <begin position="98"/>
        <end position="120"/>
    </location>
</feature>
<dbReference type="Proteomes" id="UP000095651">
    <property type="component" value="Unassembled WGS sequence"/>
</dbReference>
<dbReference type="AlphaFoldDB" id="A0A174CPF0"/>
<protein>
    <submittedName>
        <fullName evidence="2">Aminobenzoyl-glutamate transport protein</fullName>
    </submittedName>
</protein>
<dbReference type="EMBL" id="CYZE01000004">
    <property type="protein sequence ID" value="CUO13615.1"/>
    <property type="molecule type" value="Genomic_DNA"/>
</dbReference>
<dbReference type="InterPro" id="IPR004697">
    <property type="entry name" value="AbgT"/>
</dbReference>
<feature type="transmembrane region" description="Helical" evidence="1">
    <location>
        <begin position="360"/>
        <end position="379"/>
    </location>
</feature>
<keyword evidence="1" id="KW-1133">Transmembrane helix</keyword>
<feature type="transmembrane region" description="Helical" evidence="1">
    <location>
        <begin position="456"/>
        <end position="475"/>
    </location>
</feature>
<accession>A0A174CPF0</accession>
<feature type="transmembrane region" description="Helical" evidence="1">
    <location>
        <begin position="222"/>
        <end position="241"/>
    </location>
</feature>
<dbReference type="GO" id="GO:1902604">
    <property type="term" value="P:p-aminobenzoyl-glutamate transmembrane transport"/>
    <property type="evidence" value="ECO:0007669"/>
    <property type="project" value="InterPro"/>
</dbReference>
<sequence length="525" mass="55440">MKQNEGKKERKSLVFRFLNTVEQVGNRLPHPITMFAALALFIVLLSGILAAAGISAEGEVIDSTTMEVTTQTVSVVSLMDRDGLVYMLTHMVTNFTEFAPLGVVLVTMLGVGCAEGSGYLSALLKKTVSVTPAKLVTPMLVFLGVMSNVASDVGYVVLIPLGAMVFLACGRHPIAGIAAAFAGVSGGFSANLLIGTLDPMLAGISSEAAQLVSPGYVVEPSANWYFMIVSTFLIVALGSWVTDRIVEPRLAGSVKQTYGEESEGGAAVSLTGRERKALCLANISFLVLAAAIALLAWPQNSFFRNPETKSLISSSPFMTGLIVLIALLFFVPSVVYGRVSGAYKGEKDVCAQLGSNMEAMGGYIALSFAAAQFISYFNYTKLGTILALKGADVLGHIGAGGPVLMVLFILLAAVINLFMGSASAKWTILAPVFVPMFMLLGYSPELVQVAYRIGDSATNLITPLMAYFAMVVVFAKKYDDNSGIGTLVSTMLPYCICFLIGWSLLLILWMGAGLPLGPGAGLMIS</sequence>
<feature type="transmembrane region" description="Helical" evidence="1">
    <location>
        <begin position="277"/>
        <end position="297"/>
    </location>
</feature>
<dbReference type="PANTHER" id="PTHR30282">
    <property type="entry name" value="P-AMINOBENZOYL GLUTAMATE TRANSPORTER"/>
    <property type="match status" value="1"/>
</dbReference>
<name>A0A174CPF0_9FIRM</name>
<evidence type="ECO:0000313" key="2">
    <source>
        <dbReference type="EMBL" id="CUO13615.1"/>
    </source>
</evidence>
<feature type="transmembrane region" description="Helical" evidence="1">
    <location>
        <begin position="153"/>
        <end position="170"/>
    </location>
</feature>
<feature type="transmembrane region" description="Helical" evidence="1">
    <location>
        <begin position="399"/>
        <end position="419"/>
    </location>
</feature>
<dbReference type="PANTHER" id="PTHR30282:SF0">
    <property type="entry name" value="P-AMINOBENZOYL-GLUTAMATE TRANSPORT PROTEIN"/>
    <property type="match status" value="1"/>
</dbReference>
<feature type="transmembrane region" description="Helical" evidence="1">
    <location>
        <begin position="35"/>
        <end position="56"/>
    </location>
</feature>